<accession>A0A820G517</accession>
<evidence type="ECO:0000313" key="1">
    <source>
        <dbReference type="EMBL" id="CAF4272910.1"/>
    </source>
</evidence>
<protein>
    <submittedName>
        <fullName evidence="1">Uncharacterized protein</fullName>
    </submittedName>
</protein>
<dbReference type="Proteomes" id="UP000663836">
    <property type="component" value="Unassembled WGS sequence"/>
</dbReference>
<feature type="non-terminal residue" evidence="1">
    <location>
        <position position="1"/>
    </location>
</feature>
<comment type="caution">
    <text evidence="1">The sequence shown here is derived from an EMBL/GenBank/DDBJ whole genome shotgun (WGS) entry which is preliminary data.</text>
</comment>
<gene>
    <name evidence="1" type="ORF">JBS370_LOCUS39496</name>
</gene>
<evidence type="ECO:0000313" key="2">
    <source>
        <dbReference type="Proteomes" id="UP000663836"/>
    </source>
</evidence>
<sequence length="49" mass="5689">GQIKIDVLLITPLKNIQQEFLVTQSKYWREGRRPVNVGHRGLGKKKLTM</sequence>
<organism evidence="1 2">
    <name type="scientific">Rotaria sordida</name>
    <dbReference type="NCBI Taxonomy" id="392033"/>
    <lineage>
        <taxon>Eukaryota</taxon>
        <taxon>Metazoa</taxon>
        <taxon>Spiralia</taxon>
        <taxon>Gnathifera</taxon>
        <taxon>Rotifera</taxon>
        <taxon>Eurotatoria</taxon>
        <taxon>Bdelloidea</taxon>
        <taxon>Philodinida</taxon>
        <taxon>Philodinidae</taxon>
        <taxon>Rotaria</taxon>
    </lineage>
</organism>
<dbReference type="EMBL" id="CAJOBD010027756">
    <property type="protein sequence ID" value="CAF4272910.1"/>
    <property type="molecule type" value="Genomic_DNA"/>
</dbReference>
<proteinExistence type="predicted"/>
<reference evidence="1" key="1">
    <citation type="submission" date="2021-02" db="EMBL/GenBank/DDBJ databases">
        <authorList>
            <person name="Nowell W R."/>
        </authorList>
    </citation>
    <scope>NUCLEOTIDE SEQUENCE</scope>
</reference>
<name>A0A820G517_9BILA</name>
<dbReference type="AlphaFoldDB" id="A0A820G517"/>